<keyword evidence="2" id="KW-1185">Reference proteome</keyword>
<accession>A0A5C6EHY3</accession>
<gene>
    <name evidence="1" type="ORF">Poly51_51010</name>
</gene>
<proteinExistence type="predicted"/>
<dbReference type="InterPro" id="IPR008930">
    <property type="entry name" value="Terpenoid_cyclase/PrenylTrfase"/>
</dbReference>
<dbReference type="Gene3D" id="1.50.10.20">
    <property type="match status" value="2"/>
</dbReference>
<comment type="caution">
    <text evidence="1">The sequence shown here is derived from an EMBL/GenBank/DDBJ whole genome shotgun (WGS) entry which is preliminary data.</text>
</comment>
<dbReference type="Proteomes" id="UP000318288">
    <property type="component" value="Unassembled WGS sequence"/>
</dbReference>
<evidence type="ECO:0000313" key="1">
    <source>
        <dbReference type="EMBL" id="TWU47301.1"/>
    </source>
</evidence>
<evidence type="ECO:0008006" key="3">
    <source>
        <dbReference type="Google" id="ProtNLM"/>
    </source>
</evidence>
<dbReference type="AlphaFoldDB" id="A0A5C6EHY3"/>
<protein>
    <recommendedName>
        <fullName evidence="3">Squalene--hopene cyclase</fullName>
    </recommendedName>
</protein>
<organism evidence="1 2">
    <name type="scientific">Rubripirellula tenax</name>
    <dbReference type="NCBI Taxonomy" id="2528015"/>
    <lineage>
        <taxon>Bacteria</taxon>
        <taxon>Pseudomonadati</taxon>
        <taxon>Planctomycetota</taxon>
        <taxon>Planctomycetia</taxon>
        <taxon>Pirellulales</taxon>
        <taxon>Pirellulaceae</taxon>
        <taxon>Rubripirellula</taxon>
    </lineage>
</organism>
<dbReference type="EMBL" id="SJPW01000007">
    <property type="protein sequence ID" value="TWU47301.1"/>
    <property type="molecule type" value="Genomic_DNA"/>
</dbReference>
<dbReference type="SUPFAM" id="SSF48239">
    <property type="entry name" value="Terpenoid cyclases/Protein prenyltransferases"/>
    <property type="match status" value="1"/>
</dbReference>
<name>A0A5C6EHY3_9BACT</name>
<evidence type="ECO:0000313" key="2">
    <source>
        <dbReference type="Proteomes" id="UP000318288"/>
    </source>
</evidence>
<sequence precursor="true">MMNERVRACYSLSAWKEIFVSAMFFLAIGNVSSAQFPTTEMGEAVPRDVRETYEKGLRYLASSQSENGDWGSGGYGGPGVTGMAVMTFLASGEDPNFGIYSGNIRRGLRSIIESQDAKTGILGGASGHSSMYNHGFAMLSLAEAYGAVDDRMLWQGTASTNKRSLGESLELAVRGAVTSQKKNRYGGWRYGPDAKDADTSVSGAVMVGLLAARNAGIEVPDEAIDRGVAYFKSMTSSSGQVAYAGLGGFDDSPARISIGCLVYAVARRKDMPEFKATLSSLTSRLQQDAGHYQRYAQYYQAQALFQGDVEAWQKWNQELIRELKAAQAEDGSFQGNFGPAVDTSLALLSMALNFRFLPIYER</sequence>
<reference evidence="1 2" key="1">
    <citation type="submission" date="2019-02" db="EMBL/GenBank/DDBJ databases">
        <title>Deep-cultivation of Planctomycetes and their phenomic and genomic characterization uncovers novel biology.</title>
        <authorList>
            <person name="Wiegand S."/>
            <person name="Jogler M."/>
            <person name="Boedeker C."/>
            <person name="Pinto D."/>
            <person name="Vollmers J."/>
            <person name="Rivas-Marin E."/>
            <person name="Kohn T."/>
            <person name="Peeters S.H."/>
            <person name="Heuer A."/>
            <person name="Rast P."/>
            <person name="Oberbeckmann S."/>
            <person name="Bunk B."/>
            <person name="Jeske O."/>
            <person name="Meyerdierks A."/>
            <person name="Storesund J.E."/>
            <person name="Kallscheuer N."/>
            <person name="Luecker S."/>
            <person name="Lage O.M."/>
            <person name="Pohl T."/>
            <person name="Merkel B.J."/>
            <person name="Hornburger P."/>
            <person name="Mueller R.-W."/>
            <person name="Bruemmer F."/>
            <person name="Labrenz M."/>
            <person name="Spormann A.M."/>
            <person name="Op Den Camp H."/>
            <person name="Overmann J."/>
            <person name="Amann R."/>
            <person name="Jetten M.S.M."/>
            <person name="Mascher T."/>
            <person name="Medema M.H."/>
            <person name="Devos D.P."/>
            <person name="Kaster A.-K."/>
            <person name="Ovreas L."/>
            <person name="Rohde M."/>
            <person name="Galperin M.Y."/>
            <person name="Jogler C."/>
        </authorList>
    </citation>
    <scope>NUCLEOTIDE SEQUENCE [LARGE SCALE GENOMIC DNA]</scope>
    <source>
        <strain evidence="1 2">Poly51</strain>
    </source>
</reference>